<dbReference type="InterPro" id="IPR013766">
    <property type="entry name" value="Thioredoxin_domain"/>
</dbReference>
<evidence type="ECO:0000313" key="3">
    <source>
        <dbReference type="EMBL" id="MEE6261320.1"/>
    </source>
</evidence>
<keyword evidence="4" id="KW-1185">Reference proteome</keyword>
<sequence>MAVLAAIVVFVGVLCVLDLILTVGVIKRLREHTEILSRQNTMDSAGIAVGEQVGEFAVPTVEGDLVGRDSLTGETLVGFFSPGCKPCQERLPKFVEYARAMPGGRDRVLATAVGSAESTAEFVAALTPVARVVVETADGPVGAAFRIQALPSVLMVAPDGDGRPVVTDNRVDLNRPAVAV</sequence>
<dbReference type="Gene3D" id="3.40.30.10">
    <property type="entry name" value="Glutaredoxin"/>
    <property type="match status" value="1"/>
</dbReference>
<gene>
    <name evidence="3" type="ORF">V1633_22825</name>
</gene>
<keyword evidence="1" id="KW-1133">Transmembrane helix</keyword>
<dbReference type="SUPFAM" id="SSF52833">
    <property type="entry name" value="Thioredoxin-like"/>
    <property type="match status" value="1"/>
</dbReference>
<dbReference type="Proteomes" id="UP001332243">
    <property type="component" value="Unassembled WGS sequence"/>
</dbReference>
<evidence type="ECO:0000256" key="1">
    <source>
        <dbReference type="SAM" id="Phobius"/>
    </source>
</evidence>
<proteinExistence type="predicted"/>
<dbReference type="PROSITE" id="PS51352">
    <property type="entry name" value="THIOREDOXIN_2"/>
    <property type="match status" value="1"/>
</dbReference>
<keyword evidence="1" id="KW-0472">Membrane</keyword>
<evidence type="ECO:0000313" key="4">
    <source>
        <dbReference type="Proteomes" id="UP001332243"/>
    </source>
</evidence>
<name>A0ABU7RY50_9ACTN</name>
<organism evidence="3 4">
    <name type="scientific">Plantactinospora sonchi</name>
    <dbReference type="NCBI Taxonomy" id="1544735"/>
    <lineage>
        <taxon>Bacteria</taxon>
        <taxon>Bacillati</taxon>
        <taxon>Actinomycetota</taxon>
        <taxon>Actinomycetes</taxon>
        <taxon>Micromonosporales</taxon>
        <taxon>Micromonosporaceae</taxon>
        <taxon>Plantactinospora</taxon>
    </lineage>
</organism>
<protein>
    <recommendedName>
        <fullName evidence="2">Thioredoxin domain-containing protein</fullName>
    </recommendedName>
</protein>
<dbReference type="RefSeq" id="WP_331216433.1">
    <property type="nucleotide sequence ID" value="NZ_JAZGQK010000020.1"/>
</dbReference>
<reference evidence="3 4" key="1">
    <citation type="submission" date="2024-01" db="EMBL/GenBank/DDBJ databases">
        <title>Genome insights into Plantactinospora sonchi sp. nov.</title>
        <authorList>
            <person name="Wang L."/>
        </authorList>
    </citation>
    <scope>NUCLEOTIDE SEQUENCE [LARGE SCALE GENOMIC DNA]</scope>
    <source>
        <strain evidence="3 4">NEAU-QY2</strain>
    </source>
</reference>
<feature type="transmembrane region" description="Helical" evidence="1">
    <location>
        <begin position="6"/>
        <end position="26"/>
    </location>
</feature>
<feature type="domain" description="Thioredoxin" evidence="2">
    <location>
        <begin position="47"/>
        <end position="180"/>
    </location>
</feature>
<keyword evidence="1" id="KW-0812">Transmembrane</keyword>
<evidence type="ECO:0000259" key="2">
    <source>
        <dbReference type="PROSITE" id="PS51352"/>
    </source>
</evidence>
<accession>A0ABU7RY50</accession>
<dbReference type="InterPro" id="IPR036249">
    <property type="entry name" value="Thioredoxin-like_sf"/>
</dbReference>
<comment type="caution">
    <text evidence="3">The sequence shown here is derived from an EMBL/GenBank/DDBJ whole genome shotgun (WGS) entry which is preliminary data.</text>
</comment>
<dbReference type="EMBL" id="JAZGQK010000020">
    <property type="protein sequence ID" value="MEE6261320.1"/>
    <property type="molecule type" value="Genomic_DNA"/>
</dbReference>